<gene>
    <name evidence="2" type="ORF">Esi_0147_0016</name>
</gene>
<reference evidence="2 3" key="1">
    <citation type="journal article" date="2010" name="Nature">
        <title>The Ectocarpus genome and the independent evolution of multicellularity in brown algae.</title>
        <authorList>
            <person name="Cock J.M."/>
            <person name="Sterck L."/>
            <person name="Rouze P."/>
            <person name="Scornet D."/>
            <person name="Allen A.E."/>
            <person name="Amoutzias G."/>
            <person name="Anthouard V."/>
            <person name="Artiguenave F."/>
            <person name="Aury J.M."/>
            <person name="Badger J.H."/>
            <person name="Beszteri B."/>
            <person name="Billiau K."/>
            <person name="Bonnet E."/>
            <person name="Bothwell J.H."/>
            <person name="Bowler C."/>
            <person name="Boyen C."/>
            <person name="Brownlee C."/>
            <person name="Carrano C.J."/>
            <person name="Charrier B."/>
            <person name="Cho G.Y."/>
            <person name="Coelho S.M."/>
            <person name="Collen J."/>
            <person name="Corre E."/>
            <person name="Da Silva C."/>
            <person name="Delage L."/>
            <person name="Delaroque N."/>
            <person name="Dittami S.M."/>
            <person name="Doulbeau S."/>
            <person name="Elias M."/>
            <person name="Farnham G."/>
            <person name="Gachon C.M."/>
            <person name="Gschloessl B."/>
            <person name="Heesch S."/>
            <person name="Jabbari K."/>
            <person name="Jubin C."/>
            <person name="Kawai H."/>
            <person name="Kimura K."/>
            <person name="Kloareg B."/>
            <person name="Kupper F.C."/>
            <person name="Lang D."/>
            <person name="Le Bail A."/>
            <person name="Leblanc C."/>
            <person name="Lerouge P."/>
            <person name="Lohr M."/>
            <person name="Lopez P.J."/>
            <person name="Martens C."/>
            <person name="Maumus F."/>
            <person name="Michel G."/>
            <person name="Miranda-Saavedra D."/>
            <person name="Morales J."/>
            <person name="Moreau H."/>
            <person name="Motomura T."/>
            <person name="Nagasato C."/>
            <person name="Napoli C.A."/>
            <person name="Nelson D.R."/>
            <person name="Nyvall-Collen P."/>
            <person name="Peters A.F."/>
            <person name="Pommier C."/>
            <person name="Potin P."/>
            <person name="Poulain J."/>
            <person name="Quesneville H."/>
            <person name="Read B."/>
            <person name="Rensing S.A."/>
            <person name="Ritter A."/>
            <person name="Rousvoal S."/>
            <person name="Samanta M."/>
            <person name="Samson G."/>
            <person name="Schroeder D.C."/>
            <person name="Segurens B."/>
            <person name="Strittmatter M."/>
            <person name="Tonon T."/>
            <person name="Tregear J.W."/>
            <person name="Valentin K."/>
            <person name="von Dassow P."/>
            <person name="Yamagishi T."/>
            <person name="Van de Peer Y."/>
            <person name="Wincker P."/>
        </authorList>
    </citation>
    <scope>NUCLEOTIDE SEQUENCE [LARGE SCALE GENOMIC DNA]</scope>
    <source>
        <strain evidence="3">Ec32 / CCAP1310/4</strain>
    </source>
</reference>
<name>D7FKP7_ECTSI</name>
<evidence type="ECO:0000256" key="1">
    <source>
        <dbReference type="SAM" id="MobiDB-lite"/>
    </source>
</evidence>
<evidence type="ECO:0000313" key="3">
    <source>
        <dbReference type="Proteomes" id="UP000002630"/>
    </source>
</evidence>
<dbReference type="Proteomes" id="UP000002630">
    <property type="component" value="Linkage Group LG11"/>
</dbReference>
<organism evidence="2 3">
    <name type="scientific">Ectocarpus siliculosus</name>
    <name type="common">Brown alga</name>
    <name type="synonym">Conferva siliculosa</name>
    <dbReference type="NCBI Taxonomy" id="2880"/>
    <lineage>
        <taxon>Eukaryota</taxon>
        <taxon>Sar</taxon>
        <taxon>Stramenopiles</taxon>
        <taxon>Ochrophyta</taxon>
        <taxon>PX clade</taxon>
        <taxon>Phaeophyceae</taxon>
        <taxon>Ectocarpales</taxon>
        <taxon>Ectocarpaceae</taxon>
        <taxon>Ectocarpus</taxon>
    </lineage>
</organism>
<dbReference type="EMBL" id="FN649736">
    <property type="protein sequence ID" value="CBJ29446.1"/>
    <property type="molecule type" value="Genomic_DNA"/>
</dbReference>
<proteinExistence type="predicted"/>
<protein>
    <submittedName>
        <fullName evidence="2">Uncharacterized protein</fullName>
    </submittedName>
</protein>
<sequence>MDVMHQRAREEDWMPAGRPPSGRRRSLGNRRCILRGEGLCRTESGEHDMDTRGALARTEEAALKDLVAIFKVESEEHLPVSFDVHRLLELEEGERRSFVKNMLQAYSSCTDATPMSIDSFIDKYLEQTRILAALLAAGI</sequence>
<keyword evidence="3" id="KW-1185">Reference proteome</keyword>
<dbReference type="EMBL" id="FN648046">
    <property type="protein sequence ID" value="CBJ29446.1"/>
    <property type="molecule type" value="Genomic_DNA"/>
</dbReference>
<dbReference type="InParanoid" id="D7FKP7"/>
<dbReference type="OrthoDB" id="10372916at2759"/>
<accession>D7FKP7</accession>
<evidence type="ECO:0000313" key="2">
    <source>
        <dbReference type="EMBL" id="CBJ29446.1"/>
    </source>
</evidence>
<dbReference type="AlphaFoldDB" id="D7FKP7"/>
<feature type="region of interest" description="Disordered" evidence="1">
    <location>
        <begin position="1"/>
        <end position="26"/>
    </location>
</feature>
<feature type="compositionally biased region" description="Basic and acidic residues" evidence="1">
    <location>
        <begin position="1"/>
        <end position="12"/>
    </location>
</feature>